<name>A0A4Z0PWD1_9BACT</name>
<dbReference type="Proteomes" id="UP000297549">
    <property type="component" value="Unassembled WGS sequence"/>
</dbReference>
<accession>A0A4Z0PWD1</accession>
<feature type="compositionally biased region" description="Polar residues" evidence="1">
    <location>
        <begin position="90"/>
        <end position="101"/>
    </location>
</feature>
<evidence type="ECO:0000256" key="1">
    <source>
        <dbReference type="SAM" id="MobiDB-lite"/>
    </source>
</evidence>
<evidence type="ECO:0000313" key="4">
    <source>
        <dbReference type="Proteomes" id="UP000297549"/>
    </source>
</evidence>
<feature type="chain" id="PRO_5021290069" evidence="2">
    <location>
        <begin position="25"/>
        <end position="115"/>
    </location>
</feature>
<sequence length="115" mass="12714">MRYPRLFFWLLTLALWLPGLAAQAQTKRASGYHKKASASRSRAVARTASNRRYSDEDRQRLAPGMRINMPTPPSTDYMGRPIKKKVAKPASTSSTISSGQTAPAPATPAKVQKRQ</sequence>
<protein>
    <submittedName>
        <fullName evidence="3">Uncharacterized protein</fullName>
    </submittedName>
</protein>
<evidence type="ECO:0000313" key="3">
    <source>
        <dbReference type="EMBL" id="TGE21554.1"/>
    </source>
</evidence>
<dbReference type="AlphaFoldDB" id="A0A4Z0PWD1"/>
<keyword evidence="4" id="KW-1185">Reference proteome</keyword>
<feature type="signal peptide" evidence="2">
    <location>
        <begin position="1"/>
        <end position="24"/>
    </location>
</feature>
<proteinExistence type="predicted"/>
<evidence type="ECO:0000256" key="2">
    <source>
        <dbReference type="SAM" id="SignalP"/>
    </source>
</evidence>
<gene>
    <name evidence="3" type="ORF">E5K00_14825</name>
</gene>
<dbReference type="RefSeq" id="WP_135464100.1">
    <property type="nucleotide sequence ID" value="NZ_SRLC01000002.1"/>
</dbReference>
<dbReference type="EMBL" id="SRLC01000002">
    <property type="protein sequence ID" value="TGE21554.1"/>
    <property type="molecule type" value="Genomic_DNA"/>
</dbReference>
<keyword evidence="2" id="KW-0732">Signal</keyword>
<comment type="caution">
    <text evidence="3">The sequence shown here is derived from an EMBL/GenBank/DDBJ whole genome shotgun (WGS) entry which is preliminary data.</text>
</comment>
<feature type="compositionally biased region" description="Low complexity" evidence="1">
    <location>
        <begin position="38"/>
        <end position="51"/>
    </location>
</feature>
<dbReference type="OrthoDB" id="886710at2"/>
<reference evidence="3 4" key="1">
    <citation type="submission" date="2019-04" db="EMBL/GenBank/DDBJ databases">
        <authorList>
            <person name="Feng G."/>
            <person name="Zhang J."/>
            <person name="Zhu H."/>
        </authorList>
    </citation>
    <scope>NUCLEOTIDE SEQUENCE [LARGE SCALE GENOMIC DNA]</scope>
    <source>
        <strain evidence="3 4">JCM 31653</strain>
    </source>
</reference>
<organism evidence="3 4">
    <name type="scientific">Hymenobacter aquaticus</name>
    <dbReference type="NCBI Taxonomy" id="1867101"/>
    <lineage>
        <taxon>Bacteria</taxon>
        <taxon>Pseudomonadati</taxon>
        <taxon>Bacteroidota</taxon>
        <taxon>Cytophagia</taxon>
        <taxon>Cytophagales</taxon>
        <taxon>Hymenobacteraceae</taxon>
        <taxon>Hymenobacter</taxon>
    </lineage>
</organism>
<feature type="region of interest" description="Disordered" evidence="1">
    <location>
        <begin position="27"/>
        <end position="115"/>
    </location>
</feature>